<evidence type="ECO:0000313" key="3">
    <source>
        <dbReference type="Proteomes" id="UP001289066"/>
    </source>
</evidence>
<feature type="domain" description="PLD phosphodiesterase" evidence="1">
    <location>
        <begin position="2"/>
        <end position="28"/>
    </location>
</feature>
<evidence type="ECO:0000313" key="2">
    <source>
        <dbReference type="EMBL" id="MDZ5031624.1"/>
    </source>
</evidence>
<dbReference type="PROSITE" id="PS50035">
    <property type="entry name" value="PLD"/>
    <property type="match status" value="1"/>
</dbReference>
<dbReference type="RefSeq" id="WP_198613464.1">
    <property type="nucleotide sequence ID" value="NZ_JACOIG010000087.1"/>
</dbReference>
<organism evidence="2 3">
    <name type="scientific">Clostridium perfringens</name>
    <dbReference type="NCBI Taxonomy" id="1502"/>
    <lineage>
        <taxon>Bacteria</taxon>
        <taxon>Bacillati</taxon>
        <taxon>Bacillota</taxon>
        <taxon>Clostridia</taxon>
        <taxon>Eubacteriales</taxon>
        <taxon>Clostridiaceae</taxon>
        <taxon>Clostridium</taxon>
    </lineage>
</organism>
<accession>A0AAW9IZU7</accession>
<dbReference type="GO" id="GO:0003824">
    <property type="term" value="F:catalytic activity"/>
    <property type="evidence" value="ECO:0007669"/>
    <property type="project" value="InterPro"/>
</dbReference>
<evidence type="ECO:0000259" key="1">
    <source>
        <dbReference type="PROSITE" id="PS50035"/>
    </source>
</evidence>
<dbReference type="Proteomes" id="UP001289066">
    <property type="component" value="Unassembled WGS sequence"/>
</dbReference>
<reference evidence="2" key="1">
    <citation type="submission" date="2019-11" db="EMBL/GenBank/DDBJ databases">
        <title>Characterization of Clostridium perfringens isolates from swine manure treated agricultural soils.</title>
        <authorList>
            <person name="Wushke S.T."/>
        </authorList>
    </citation>
    <scope>NUCLEOTIDE SEQUENCE</scope>
    <source>
        <strain evidence="2">X15</strain>
    </source>
</reference>
<protein>
    <recommendedName>
        <fullName evidence="1">PLD phosphodiesterase domain-containing protein</fullName>
    </recommendedName>
</protein>
<sequence length="61" mass="7215">MFIYVNHSKIVMTDNIVYIDLSNFSDESSNNIENGFISRDKEFINFLEEELFSCVAEYYSE</sequence>
<gene>
    <name evidence="2" type="ORF">GNF81_02205</name>
</gene>
<dbReference type="InterPro" id="IPR001736">
    <property type="entry name" value="PLipase_D/transphosphatidylase"/>
</dbReference>
<dbReference type="SUPFAM" id="SSF56024">
    <property type="entry name" value="Phospholipase D/nuclease"/>
    <property type="match status" value="1"/>
</dbReference>
<name>A0AAW9IZU7_CLOPF</name>
<dbReference type="GO" id="GO:0006793">
    <property type="term" value="P:phosphorus metabolic process"/>
    <property type="evidence" value="ECO:0007669"/>
    <property type="project" value="UniProtKB-ARBA"/>
</dbReference>
<proteinExistence type="predicted"/>
<dbReference type="AlphaFoldDB" id="A0AAW9IZU7"/>
<comment type="caution">
    <text evidence="2">The sequence shown here is derived from an EMBL/GenBank/DDBJ whole genome shotgun (WGS) entry which is preliminary data.</text>
</comment>
<dbReference type="EMBL" id="WNVG01000003">
    <property type="protein sequence ID" value="MDZ5031624.1"/>
    <property type="molecule type" value="Genomic_DNA"/>
</dbReference>